<sequence length="51" mass="5435">MSKCFLPVTLITAISPIIFTLALSFYMASGNSLAKVPSSDKKPEICSAGRK</sequence>
<dbReference type="EMBL" id="AZGB01000027">
    <property type="protein sequence ID" value="KRM04600.1"/>
    <property type="molecule type" value="Genomic_DNA"/>
</dbReference>
<reference evidence="1 2" key="1">
    <citation type="journal article" date="2015" name="Genome Announc.">
        <title>Expanding the biotechnology potential of lactobacilli through comparative genomics of 213 strains and associated genera.</title>
        <authorList>
            <person name="Sun Z."/>
            <person name="Harris H.M."/>
            <person name="McCann A."/>
            <person name="Guo C."/>
            <person name="Argimon S."/>
            <person name="Zhang W."/>
            <person name="Yang X."/>
            <person name="Jeffery I.B."/>
            <person name="Cooney J.C."/>
            <person name="Kagawa T.F."/>
            <person name="Liu W."/>
            <person name="Song Y."/>
            <person name="Salvetti E."/>
            <person name="Wrobel A."/>
            <person name="Rasinkangas P."/>
            <person name="Parkhill J."/>
            <person name="Rea M.C."/>
            <person name="O'Sullivan O."/>
            <person name="Ritari J."/>
            <person name="Douillard F.P."/>
            <person name="Paul Ross R."/>
            <person name="Yang R."/>
            <person name="Briner A.E."/>
            <person name="Felis G.E."/>
            <person name="de Vos W.M."/>
            <person name="Barrangou R."/>
            <person name="Klaenhammer T.R."/>
            <person name="Caufield P.W."/>
            <person name="Cui Y."/>
            <person name="Zhang H."/>
            <person name="O'Toole P.W."/>
        </authorList>
    </citation>
    <scope>NUCLEOTIDE SEQUENCE [LARGE SCALE GENOMIC DNA]</scope>
    <source>
        <strain evidence="1 2">DSM 18630</strain>
    </source>
</reference>
<gene>
    <name evidence="1" type="ORF">FC89_GL002289</name>
</gene>
<proteinExistence type="predicted"/>
<dbReference type="AlphaFoldDB" id="A0A0R1VGA3"/>
<dbReference type="Proteomes" id="UP000051451">
    <property type="component" value="Unassembled WGS sequence"/>
</dbReference>
<name>A0A0R1VGA3_9LACO</name>
<organism evidence="1 2">
    <name type="scientific">Liquorilactobacillus ghanensis DSM 18630</name>
    <dbReference type="NCBI Taxonomy" id="1423750"/>
    <lineage>
        <taxon>Bacteria</taxon>
        <taxon>Bacillati</taxon>
        <taxon>Bacillota</taxon>
        <taxon>Bacilli</taxon>
        <taxon>Lactobacillales</taxon>
        <taxon>Lactobacillaceae</taxon>
        <taxon>Liquorilactobacillus</taxon>
    </lineage>
</organism>
<comment type="caution">
    <text evidence="1">The sequence shown here is derived from an EMBL/GenBank/DDBJ whole genome shotgun (WGS) entry which is preliminary data.</text>
</comment>
<evidence type="ECO:0000313" key="2">
    <source>
        <dbReference type="Proteomes" id="UP000051451"/>
    </source>
</evidence>
<keyword evidence="2" id="KW-1185">Reference proteome</keyword>
<dbReference type="PATRIC" id="fig|1423750.3.peg.2327"/>
<evidence type="ECO:0000313" key="1">
    <source>
        <dbReference type="EMBL" id="KRM04600.1"/>
    </source>
</evidence>
<protein>
    <submittedName>
        <fullName evidence="1">Uncharacterized protein</fullName>
    </submittedName>
</protein>
<accession>A0A0R1VGA3</accession>